<accession>A0A075R6E1</accession>
<reference evidence="3 4" key="1">
    <citation type="journal article" date="2011" name="J. Bacteriol.">
        <title>Genome sequence of Brevibacillus laterosporus LMG 15441, a pathogen of invertebrates.</title>
        <authorList>
            <person name="Djukic M."/>
            <person name="Poehlein A."/>
            <person name="Thurmer A."/>
            <person name="Daniel R."/>
        </authorList>
    </citation>
    <scope>NUCLEOTIDE SEQUENCE [LARGE SCALE GENOMIC DNA]</scope>
    <source>
        <strain evidence="3 4">LMG 15441</strain>
    </source>
</reference>
<dbReference type="Proteomes" id="UP000005850">
    <property type="component" value="Chromosome"/>
</dbReference>
<dbReference type="SUPFAM" id="SSF110849">
    <property type="entry name" value="ParB/Sulfiredoxin"/>
    <property type="match status" value="1"/>
</dbReference>
<dbReference type="HOGENOM" id="CLU_095982_0_0_9"/>
<dbReference type="InterPro" id="IPR023098">
    <property type="entry name" value="SerK/SbnI_C"/>
</dbReference>
<dbReference type="InterPro" id="IPR036086">
    <property type="entry name" value="ParB/Sulfiredoxin_sf"/>
</dbReference>
<dbReference type="eggNOG" id="COG1475">
    <property type="taxonomic scope" value="Bacteria"/>
</dbReference>
<dbReference type="RefSeq" id="WP_003335326.1">
    <property type="nucleotide sequence ID" value="NZ_CP007806.1"/>
</dbReference>
<dbReference type="Gene3D" id="3.90.1530.10">
    <property type="entry name" value="Conserved hypothetical protein from pyrococcus furiosus pfu- 392566-001, ParB domain"/>
    <property type="match status" value="1"/>
</dbReference>
<organism evidence="3 4">
    <name type="scientific">Brevibacillus laterosporus LMG 15441</name>
    <dbReference type="NCBI Taxonomy" id="1042163"/>
    <lineage>
        <taxon>Bacteria</taxon>
        <taxon>Bacillati</taxon>
        <taxon>Bacillota</taxon>
        <taxon>Bacilli</taxon>
        <taxon>Bacillales</taxon>
        <taxon>Paenibacillaceae</taxon>
        <taxon>Brevibacillus</taxon>
    </lineage>
</organism>
<protein>
    <submittedName>
        <fullName evidence="3">Uncharacterized protein</fullName>
    </submittedName>
</protein>
<gene>
    <name evidence="3" type="ORF">BRLA_c008290</name>
</gene>
<keyword evidence="2" id="KW-0067">ATP-binding</keyword>
<evidence type="ECO:0000256" key="2">
    <source>
        <dbReference type="ARBA" id="ARBA00022840"/>
    </source>
</evidence>
<dbReference type="AlphaFoldDB" id="A0A075R6E1"/>
<dbReference type="KEGG" id="blr:BRLA_c008290"/>
<evidence type="ECO:0000313" key="4">
    <source>
        <dbReference type="Proteomes" id="UP000005850"/>
    </source>
</evidence>
<keyword evidence="4" id="KW-1185">Reference proteome</keyword>
<dbReference type="GO" id="GO:0005524">
    <property type="term" value="F:ATP binding"/>
    <property type="evidence" value="ECO:0007669"/>
    <property type="project" value="UniProtKB-KW"/>
</dbReference>
<dbReference type="InterPro" id="IPR016999">
    <property type="entry name" value="SbnI-like"/>
</dbReference>
<sequence length="253" mass="29865">MLSELRVVPINQVFLHEEYEVERLKKLCSRIKNEQKVKNPPIALQLEHDKYLILDGAHRTLSLQRLNCKRIVIQVVDLEFLSIDAWAHHLVDAENLIEELLQNPDLLWRKEKYAVEPIATLFVRNEKHYVYTPADFYMDVKKRITIWKEIVNSYSSKYNFDRITAEQLPVDRGIVFQYPAFHIDQIKKIVDEGLLLPAGVTKFTLTCGRILNLNIPLSFLIREDYVEEDWLELLALWRASIRLYTDPVFLCEI</sequence>
<dbReference type="Gene3D" id="3.30.1760.10">
    <property type="entry name" value="Conserved hypothetical protein from pyrococcus furiosus pfu- 392566-001, domain 2"/>
    <property type="match status" value="1"/>
</dbReference>
<keyword evidence="1" id="KW-0547">Nucleotide-binding</keyword>
<dbReference type="EMBL" id="CP007806">
    <property type="protein sequence ID" value="AIG25170.1"/>
    <property type="molecule type" value="Genomic_DNA"/>
</dbReference>
<dbReference type="PIRSF" id="PIRSF032543">
    <property type="entry name" value="UCP032543_ParB-like"/>
    <property type="match status" value="1"/>
</dbReference>
<evidence type="ECO:0000313" key="3">
    <source>
        <dbReference type="EMBL" id="AIG25170.1"/>
    </source>
</evidence>
<evidence type="ECO:0000256" key="1">
    <source>
        <dbReference type="ARBA" id="ARBA00022741"/>
    </source>
</evidence>
<dbReference type="STRING" id="1042163.BRLA_c008290"/>
<name>A0A075R6E1_BRELA</name>
<dbReference type="CDD" id="cd16388">
    <property type="entry name" value="SbnI_like_N"/>
    <property type="match status" value="1"/>
</dbReference>
<dbReference type="InterPro" id="IPR037953">
    <property type="entry name" value="SbnI-like_N"/>
</dbReference>
<proteinExistence type="predicted"/>